<dbReference type="WBParaSite" id="PDA_v2.g7765.t1">
    <property type="protein sequence ID" value="PDA_v2.g7765.t1"/>
    <property type="gene ID" value="PDA_v2.g7765"/>
</dbReference>
<name>A0A914QVJ2_9BILA</name>
<evidence type="ECO:0000313" key="1">
    <source>
        <dbReference type="Proteomes" id="UP000887578"/>
    </source>
</evidence>
<organism evidence="1 2">
    <name type="scientific">Panagrolaimus davidi</name>
    <dbReference type="NCBI Taxonomy" id="227884"/>
    <lineage>
        <taxon>Eukaryota</taxon>
        <taxon>Metazoa</taxon>
        <taxon>Ecdysozoa</taxon>
        <taxon>Nematoda</taxon>
        <taxon>Chromadorea</taxon>
        <taxon>Rhabditida</taxon>
        <taxon>Tylenchina</taxon>
        <taxon>Panagrolaimomorpha</taxon>
        <taxon>Panagrolaimoidea</taxon>
        <taxon>Panagrolaimidae</taxon>
        <taxon>Panagrolaimus</taxon>
    </lineage>
</organism>
<reference evidence="2" key="1">
    <citation type="submission" date="2022-11" db="UniProtKB">
        <authorList>
            <consortium name="WormBaseParasite"/>
        </authorList>
    </citation>
    <scope>IDENTIFICATION</scope>
</reference>
<evidence type="ECO:0000313" key="2">
    <source>
        <dbReference type="WBParaSite" id="PDA_v2.g7765.t1"/>
    </source>
</evidence>
<proteinExistence type="predicted"/>
<accession>A0A914QVJ2</accession>
<keyword evidence="1" id="KW-1185">Reference proteome</keyword>
<sequence>MSSTGKEPEFLEMDKLIVQNTMIVQHSENSNLLYSIFPKLEVSAGKLIKLVFQKVTIIDENDKPIILEHFLRNLPKAIAPLKTRATSKTKTWLFNWDKPRKIYCFSILLDGTLMEILKTLTLFKFLERLIVSVKKSTIFVQFEKRNENISNYLLDLIQAKQIYKQKNEGRSAPKVMTLKEYGNLI</sequence>
<dbReference type="Proteomes" id="UP000887578">
    <property type="component" value="Unplaced"/>
</dbReference>
<protein>
    <submittedName>
        <fullName evidence="2">Uncharacterized protein</fullName>
    </submittedName>
</protein>
<dbReference type="AlphaFoldDB" id="A0A914QVJ2"/>